<dbReference type="InterPro" id="IPR036789">
    <property type="entry name" value="Ribosomal_uL6-like_a/b-dom_sf"/>
</dbReference>
<dbReference type="SUPFAM" id="SSF56053">
    <property type="entry name" value="Ribosomal protein L6"/>
    <property type="match status" value="2"/>
</dbReference>
<name>A0A847VDT3_9BACT</name>
<reference evidence="8 9" key="1">
    <citation type="journal article" date="2020" name="Biotechnol. Biofuels">
        <title>New insights from the biogas microbiome by comprehensive genome-resolved metagenomics of nearly 1600 species originating from multiple anaerobic digesters.</title>
        <authorList>
            <person name="Campanaro S."/>
            <person name="Treu L."/>
            <person name="Rodriguez-R L.M."/>
            <person name="Kovalovszki A."/>
            <person name="Ziels R.M."/>
            <person name="Maus I."/>
            <person name="Zhu X."/>
            <person name="Kougias P.G."/>
            <person name="Basile A."/>
            <person name="Luo G."/>
            <person name="Schluter A."/>
            <person name="Konstantinidis K.T."/>
            <person name="Angelidaki I."/>
        </authorList>
    </citation>
    <scope>NUCLEOTIDE SEQUENCE [LARGE SCALE GENOMIC DNA]</scope>
    <source>
        <strain evidence="8">AS19jrsBPTG_9</strain>
    </source>
</reference>
<dbReference type="PANTHER" id="PTHR11655:SF14">
    <property type="entry name" value="LARGE RIBOSOMAL SUBUNIT PROTEIN UL6M"/>
    <property type="match status" value="1"/>
</dbReference>
<evidence type="ECO:0000256" key="5">
    <source>
        <dbReference type="RuleBase" id="RU003869"/>
    </source>
</evidence>
<feature type="domain" description="Large ribosomal subunit protein uL6 alpha-beta" evidence="7">
    <location>
        <begin position="13"/>
        <end position="80"/>
    </location>
</feature>
<protein>
    <recommendedName>
        <fullName evidence="4">Large ribosomal subunit protein uL6</fullName>
    </recommendedName>
</protein>
<dbReference type="GO" id="GO:0002181">
    <property type="term" value="P:cytoplasmic translation"/>
    <property type="evidence" value="ECO:0007669"/>
    <property type="project" value="TreeGrafter"/>
</dbReference>
<evidence type="ECO:0000256" key="1">
    <source>
        <dbReference type="ARBA" id="ARBA00009356"/>
    </source>
</evidence>
<evidence type="ECO:0000313" key="8">
    <source>
        <dbReference type="EMBL" id="NLZ24507.1"/>
    </source>
</evidence>
<keyword evidence="4 6" id="KW-0694">RNA-binding</keyword>
<dbReference type="GO" id="GO:0022625">
    <property type="term" value="C:cytosolic large ribosomal subunit"/>
    <property type="evidence" value="ECO:0007669"/>
    <property type="project" value="UniProtKB-UniRule"/>
</dbReference>
<dbReference type="Gene3D" id="3.90.930.12">
    <property type="entry name" value="Ribosomal protein L6, alpha-beta domain"/>
    <property type="match status" value="2"/>
</dbReference>
<comment type="subunit">
    <text evidence="4">Part of the 50S ribosomal subunit.</text>
</comment>
<dbReference type="NCBIfam" id="TIGR03654">
    <property type="entry name" value="L6_bact"/>
    <property type="match status" value="1"/>
</dbReference>
<evidence type="ECO:0000256" key="2">
    <source>
        <dbReference type="ARBA" id="ARBA00022980"/>
    </source>
</evidence>
<dbReference type="InterPro" id="IPR002358">
    <property type="entry name" value="Ribosomal_uL6_CS"/>
</dbReference>
<keyword evidence="4 6" id="KW-0699">rRNA-binding</keyword>
<dbReference type="PRINTS" id="PR00059">
    <property type="entry name" value="RIBOSOMALL6"/>
</dbReference>
<dbReference type="EMBL" id="JAAZIL010000051">
    <property type="protein sequence ID" value="NLZ24507.1"/>
    <property type="molecule type" value="Genomic_DNA"/>
</dbReference>
<evidence type="ECO:0000259" key="7">
    <source>
        <dbReference type="Pfam" id="PF00347"/>
    </source>
</evidence>
<dbReference type="InterPro" id="IPR000702">
    <property type="entry name" value="Ribosomal_uL6-like"/>
</dbReference>
<sequence>MSRVGLQPITIEEGVEVKVKDTEVIISGNGNEIVVSLPSVLTLDIKDKEVFVKRVNDEKQTKSIHGTVRMLIFNAIQGLKHGCEKKLELVGVGYRAKMEGTTLVMSLGLNHPVKFESPEGITIEVPEETKVTIKGYDKQKVGEFAAKVRDVRKPEPYKGKGIRYEGEYVRRKSSKSTLATE</sequence>
<proteinExistence type="inferred from homology"/>
<dbReference type="PANTHER" id="PTHR11655">
    <property type="entry name" value="60S/50S RIBOSOMAL PROTEIN L6/L9"/>
    <property type="match status" value="1"/>
</dbReference>
<evidence type="ECO:0000313" key="9">
    <source>
        <dbReference type="Proteomes" id="UP000564033"/>
    </source>
</evidence>
<dbReference type="HAMAP" id="MF_01365_B">
    <property type="entry name" value="Ribosomal_uL6_B"/>
    <property type="match status" value="1"/>
</dbReference>
<evidence type="ECO:0000256" key="3">
    <source>
        <dbReference type="ARBA" id="ARBA00023274"/>
    </source>
</evidence>
<evidence type="ECO:0000256" key="6">
    <source>
        <dbReference type="RuleBase" id="RU003870"/>
    </source>
</evidence>
<gene>
    <name evidence="4 8" type="primary">rplF</name>
    <name evidence="8" type="ORF">GX888_02050</name>
</gene>
<dbReference type="Proteomes" id="UP000564033">
    <property type="component" value="Unassembled WGS sequence"/>
</dbReference>
<organism evidence="8 9">
    <name type="scientific">Candidatus Dojkabacteria bacterium</name>
    <dbReference type="NCBI Taxonomy" id="2099670"/>
    <lineage>
        <taxon>Bacteria</taxon>
        <taxon>Candidatus Dojkabacteria</taxon>
    </lineage>
</organism>
<comment type="similarity">
    <text evidence="1 4 5">Belongs to the universal ribosomal protein uL6 family.</text>
</comment>
<dbReference type="FunFam" id="3.90.930.12:FF:000001">
    <property type="entry name" value="50S ribosomal protein L6"/>
    <property type="match status" value="1"/>
</dbReference>
<dbReference type="GO" id="GO:0003735">
    <property type="term" value="F:structural constituent of ribosome"/>
    <property type="evidence" value="ECO:0007669"/>
    <property type="project" value="UniProtKB-UniRule"/>
</dbReference>
<dbReference type="PIRSF" id="PIRSF002162">
    <property type="entry name" value="Ribosomal_L6"/>
    <property type="match status" value="1"/>
</dbReference>
<dbReference type="GO" id="GO:0019843">
    <property type="term" value="F:rRNA binding"/>
    <property type="evidence" value="ECO:0007669"/>
    <property type="project" value="UniProtKB-UniRule"/>
</dbReference>
<keyword evidence="2 4" id="KW-0689">Ribosomal protein</keyword>
<comment type="caution">
    <text evidence="8">The sequence shown here is derived from an EMBL/GenBank/DDBJ whole genome shotgun (WGS) entry which is preliminary data.</text>
</comment>
<dbReference type="InterPro" id="IPR020040">
    <property type="entry name" value="Ribosomal_uL6_a/b-dom"/>
</dbReference>
<dbReference type="InterPro" id="IPR019906">
    <property type="entry name" value="Ribosomal_uL6_bac-type"/>
</dbReference>
<evidence type="ECO:0000256" key="4">
    <source>
        <dbReference type="HAMAP-Rule" id="MF_01365"/>
    </source>
</evidence>
<dbReference type="Pfam" id="PF00347">
    <property type="entry name" value="Ribosomal_L6"/>
    <property type="match status" value="2"/>
</dbReference>
<dbReference type="PROSITE" id="PS00525">
    <property type="entry name" value="RIBOSOMAL_L6_1"/>
    <property type="match status" value="1"/>
</dbReference>
<keyword evidence="3 4" id="KW-0687">Ribonucleoprotein</keyword>
<comment type="function">
    <text evidence="4 6">This protein binds to the 23S rRNA, and is important in its secondary structure. It is located near the subunit interface in the base of the L7/L12 stalk, and near the tRNA binding site of the peptidyltransferase center.</text>
</comment>
<accession>A0A847VDT3</accession>
<dbReference type="AlphaFoldDB" id="A0A847VDT3"/>
<feature type="domain" description="Large ribosomal subunit protein uL6 alpha-beta" evidence="7">
    <location>
        <begin position="90"/>
        <end position="164"/>
    </location>
</feature>